<evidence type="ECO:0000256" key="1">
    <source>
        <dbReference type="ARBA" id="ARBA00005417"/>
    </source>
</evidence>
<evidence type="ECO:0000256" key="4">
    <source>
        <dbReference type="ARBA" id="ARBA00022840"/>
    </source>
</evidence>
<dbReference type="InterPro" id="IPR050153">
    <property type="entry name" value="Metal_Ion_Import_ABC"/>
</dbReference>
<dbReference type="EMBL" id="CP040852">
    <property type="protein sequence ID" value="QIA89079.1"/>
    <property type="molecule type" value="Genomic_DNA"/>
</dbReference>
<dbReference type="Gene3D" id="3.40.50.300">
    <property type="entry name" value="P-loop containing nucleotide triphosphate hydrolases"/>
    <property type="match status" value="1"/>
</dbReference>
<dbReference type="AlphaFoldDB" id="A0AAE7BPU8"/>
<dbReference type="InterPro" id="IPR003593">
    <property type="entry name" value="AAA+_ATPase"/>
</dbReference>
<dbReference type="SUPFAM" id="SSF52540">
    <property type="entry name" value="P-loop containing nucleoside triphosphate hydrolases"/>
    <property type="match status" value="1"/>
</dbReference>
<comment type="similarity">
    <text evidence="1">Belongs to the ABC transporter superfamily.</text>
</comment>
<dbReference type="GO" id="GO:0016887">
    <property type="term" value="F:ATP hydrolysis activity"/>
    <property type="evidence" value="ECO:0007669"/>
    <property type="project" value="InterPro"/>
</dbReference>
<keyword evidence="3" id="KW-0547">Nucleotide-binding</keyword>
<organism evidence="5 6">
    <name type="scientific">Ligilactobacillus murinus</name>
    <dbReference type="NCBI Taxonomy" id="1622"/>
    <lineage>
        <taxon>Bacteria</taxon>
        <taxon>Bacillati</taxon>
        <taxon>Bacillota</taxon>
        <taxon>Bacilli</taxon>
        <taxon>Lactobacillales</taxon>
        <taxon>Lactobacillaceae</taxon>
        <taxon>Ligilactobacillus</taxon>
    </lineage>
</organism>
<dbReference type="Pfam" id="PF00005">
    <property type="entry name" value="ABC_tran"/>
    <property type="match status" value="1"/>
</dbReference>
<dbReference type="InterPro" id="IPR027417">
    <property type="entry name" value="P-loop_NTPase"/>
</dbReference>
<keyword evidence="4 5" id="KW-0067">ATP-binding</keyword>
<dbReference type="SMART" id="SM00382">
    <property type="entry name" value="AAA"/>
    <property type="match status" value="1"/>
</dbReference>
<evidence type="ECO:0000313" key="6">
    <source>
        <dbReference type="Proteomes" id="UP000463931"/>
    </source>
</evidence>
<accession>A0AAE7BPU8</accession>
<dbReference type="GO" id="GO:0005524">
    <property type="term" value="F:ATP binding"/>
    <property type="evidence" value="ECO:0007669"/>
    <property type="project" value="UniProtKB-KW"/>
</dbReference>
<dbReference type="Proteomes" id="UP000463931">
    <property type="component" value="Chromosome"/>
</dbReference>
<sequence length="219" mass="24931">MKSILSVHNLDLSIPNRKLFSNLSFEIAQGSLTCITGENGVGKTTLVKHLLQDLANNYTVHTVFNVKRDEVQYVPQLRNIDDEYPLCIKDFVAFGLKKRNFFWNRKPLNEKLEQILTETKLTRIKDQPLGKASGGEKQRAYLAQALCADPKLLILDEATASLDTTNKHELLQMLREVMQQHGLTILFITHDPELIAKYADYELHLEDQTGILLEKGAKK</sequence>
<reference evidence="5 6" key="1">
    <citation type="journal article" date="2019" name="Nat. Med.">
        <title>Preventing dysbiosis of the neonatal mouse intestinal microbiome protects against late-onset sepsis.</title>
        <authorList>
            <person name="Singer J.R."/>
            <person name="Blosser E.G."/>
            <person name="Zindl C.L."/>
            <person name="Silberger D.J."/>
            <person name="Conlan S."/>
            <person name="Laufer V.A."/>
            <person name="DiToro D."/>
            <person name="Deming C."/>
            <person name="Kumar R."/>
            <person name="Morrow C.D."/>
            <person name="Segre J.A."/>
            <person name="Gray M.J."/>
            <person name="Randolph D.A."/>
            <person name="Weaver C.T."/>
        </authorList>
    </citation>
    <scope>NUCLEOTIDE SEQUENCE [LARGE SCALE GENOMIC DNA]</scope>
    <source>
        <strain evidence="5 6">V10</strain>
    </source>
</reference>
<evidence type="ECO:0000256" key="2">
    <source>
        <dbReference type="ARBA" id="ARBA00022448"/>
    </source>
</evidence>
<keyword evidence="2" id="KW-0813">Transport</keyword>
<dbReference type="PANTHER" id="PTHR42734:SF17">
    <property type="entry name" value="METAL TRANSPORT SYSTEM ATP-BINDING PROTEIN TM_0124-RELATED"/>
    <property type="match status" value="1"/>
</dbReference>
<protein>
    <submittedName>
        <fullName evidence="5">ATP-binding cassette domain-containing protein</fullName>
    </submittedName>
</protein>
<proteinExistence type="inferred from homology"/>
<evidence type="ECO:0000313" key="5">
    <source>
        <dbReference type="EMBL" id="QIA89079.1"/>
    </source>
</evidence>
<dbReference type="PROSITE" id="PS50893">
    <property type="entry name" value="ABC_TRANSPORTER_2"/>
    <property type="match status" value="1"/>
</dbReference>
<dbReference type="PANTHER" id="PTHR42734">
    <property type="entry name" value="METAL TRANSPORT SYSTEM ATP-BINDING PROTEIN TM_0124-RELATED"/>
    <property type="match status" value="1"/>
</dbReference>
<dbReference type="InterPro" id="IPR003439">
    <property type="entry name" value="ABC_transporter-like_ATP-bd"/>
</dbReference>
<gene>
    <name evidence="5" type="ORF">FEE40_02115</name>
</gene>
<evidence type="ECO:0000256" key="3">
    <source>
        <dbReference type="ARBA" id="ARBA00022741"/>
    </source>
</evidence>
<name>A0AAE7BPU8_9LACO</name>
<dbReference type="RefSeq" id="WP_163588211.1">
    <property type="nucleotide sequence ID" value="NZ_CP040852.1"/>
</dbReference>